<dbReference type="EMBL" id="CP014859">
    <property type="protein sequence ID" value="AOS61744.1"/>
    <property type="molecule type" value="Genomic_DNA"/>
</dbReference>
<gene>
    <name evidence="1" type="ORF">TL08_04570</name>
</gene>
<sequence length="152" mass="16732">MSWLDDLGNQVNQQVGRIGQIGYNNRVDFGPGDTAGNSTINLKVDPANVLQARKVLLDEADRLRRLLNHVRSRLQLHPMGGDPASIDYARVVTDKLLDNPDSYFNRCSQYVENLRAGAVALAETARQYGYTEDEITDSLRAAGNTLPGDTDA</sequence>
<protein>
    <submittedName>
        <fullName evidence="1">Uncharacterized protein</fullName>
    </submittedName>
</protein>
<accession>A0AAC9HLZ9</accession>
<dbReference type="Proteomes" id="UP000095210">
    <property type="component" value="Chromosome"/>
</dbReference>
<organism evidence="1 2">
    <name type="scientific">Actinoalloteichus hymeniacidonis</name>
    <dbReference type="NCBI Taxonomy" id="340345"/>
    <lineage>
        <taxon>Bacteria</taxon>
        <taxon>Bacillati</taxon>
        <taxon>Actinomycetota</taxon>
        <taxon>Actinomycetes</taxon>
        <taxon>Pseudonocardiales</taxon>
        <taxon>Pseudonocardiaceae</taxon>
        <taxon>Actinoalloteichus</taxon>
    </lineage>
</organism>
<proteinExistence type="predicted"/>
<keyword evidence="2" id="KW-1185">Reference proteome</keyword>
<dbReference type="RefSeq" id="WP_069846820.1">
    <property type="nucleotide sequence ID" value="NZ_CP014859.1"/>
</dbReference>
<dbReference type="KEGG" id="ahm:TL08_04570"/>
<dbReference type="AlphaFoldDB" id="A0AAC9HLZ9"/>
<evidence type="ECO:0000313" key="2">
    <source>
        <dbReference type="Proteomes" id="UP000095210"/>
    </source>
</evidence>
<reference evidence="2" key="1">
    <citation type="submission" date="2016-03" db="EMBL/GenBank/DDBJ databases">
        <title>Complete genome sequence of the type strain Actinoalloteichus hymeniacidonis DSM 45092.</title>
        <authorList>
            <person name="Schaffert L."/>
            <person name="Albersmeier A."/>
            <person name="Winkler A."/>
            <person name="Kalinowski J."/>
            <person name="Zotchev S."/>
            <person name="Ruckert C."/>
        </authorList>
    </citation>
    <scope>NUCLEOTIDE SEQUENCE [LARGE SCALE GENOMIC DNA]</scope>
    <source>
        <strain evidence="2">HPA177(T) (DSM 45092(T))</strain>
    </source>
</reference>
<name>A0AAC9HLZ9_9PSEU</name>
<evidence type="ECO:0000313" key="1">
    <source>
        <dbReference type="EMBL" id="AOS61744.1"/>
    </source>
</evidence>